<proteinExistence type="predicted"/>
<comment type="caution">
    <text evidence="3">The sequence shown here is derived from an EMBL/GenBank/DDBJ whole genome shotgun (WGS) entry which is preliminary data.</text>
</comment>
<dbReference type="Gene3D" id="3.30.565.10">
    <property type="entry name" value="Histidine kinase-like ATPase, C-terminal domain"/>
    <property type="match status" value="1"/>
</dbReference>
<dbReference type="RefSeq" id="WP_188483620.1">
    <property type="nucleotide sequence ID" value="NZ_BMFC01000013.1"/>
</dbReference>
<protein>
    <recommendedName>
        <fullName evidence="2">Histidine kinase/HSP90-like ATPase domain-containing protein</fullName>
    </recommendedName>
</protein>
<keyword evidence="1" id="KW-0723">Serine/threonine-protein kinase</keyword>
<dbReference type="CDD" id="cd16936">
    <property type="entry name" value="HATPase_RsbW-like"/>
    <property type="match status" value="1"/>
</dbReference>
<dbReference type="PANTHER" id="PTHR35526">
    <property type="entry name" value="ANTI-SIGMA-F FACTOR RSBW-RELATED"/>
    <property type="match status" value="1"/>
</dbReference>
<keyword evidence="1" id="KW-0808">Transferase</keyword>
<name>A0ABQ1L627_9RHOB</name>
<organism evidence="3 4">
    <name type="scientific">Marivita lacus</name>
    <dbReference type="NCBI Taxonomy" id="1323742"/>
    <lineage>
        <taxon>Bacteria</taxon>
        <taxon>Pseudomonadati</taxon>
        <taxon>Pseudomonadota</taxon>
        <taxon>Alphaproteobacteria</taxon>
        <taxon>Rhodobacterales</taxon>
        <taxon>Roseobacteraceae</taxon>
        <taxon>Marivita</taxon>
    </lineage>
</organism>
<dbReference type="InterPro" id="IPR050267">
    <property type="entry name" value="Anti-sigma-factor_SerPK"/>
</dbReference>
<evidence type="ECO:0000256" key="1">
    <source>
        <dbReference type="ARBA" id="ARBA00022527"/>
    </source>
</evidence>
<dbReference type="Pfam" id="PF13581">
    <property type="entry name" value="HATPase_c_2"/>
    <property type="match status" value="1"/>
</dbReference>
<dbReference type="PANTHER" id="PTHR35526:SF3">
    <property type="entry name" value="ANTI-SIGMA-F FACTOR RSBW"/>
    <property type="match status" value="1"/>
</dbReference>
<keyword evidence="1" id="KW-0418">Kinase</keyword>
<reference evidence="4" key="1">
    <citation type="journal article" date="2019" name="Int. J. Syst. Evol. Microbiol.">
        <title>The Global Catalogue of Microorganisms (GCM) 10K type strain sequencing project: providing services to taxonomists for standard genome sequencing and annotation.</title>
        <authorList>
            <consortium name="The Broad Institute Genomics Platform"/>
            <consortium name="The Broad Institute Genome Sequencing Center for Infectious Disease"/>
            <person name="Wu L."/>
            <person name="Ma J."/>
        </authorList>
    </citation>
    <scope>NUCLEOTIDE SEQUENCE [LARGE SCALE GENOMIC DNA]</scope>
    <source>
        <strain evidence="4">CGMCC 1.12478</strain>
    </source>
</reference>
<dbReference type="InterPro" id="IPR036890">
    <property type="entry name" value="HATPase_C_sf"/>
</dbReference>
<dbReference type="Proteomes" id="UP000645462">
    <property type="component" value="Unassembled WGS sequence"/>
</dbReference>
<accession>A0ABQ1L627</accession>
<evidence type="ECO:0000313" key="4">
    <source>
        <dbReference type="Proteomes" id="UP000645462"/>
    </source>
</evidence>
<evidence type="ECO:0000313" key="3">
    <source>
        <dbReference type="EMBL" id="GGC17382.1"/>
    </source>
</evidence>
<feature type="domain" description="Histidine kinase/HSP90-like ATPase" evidence="2">
    <location>
        <begin position="40"/>
        <end position="138"/>
    </location>
</feature>
<dbReference type="InterPro" id="IPR003594">
    <property type="entry name" value="HATPase_dom"/>
</dbReference>
<evidence type="ECO:0000259" key="2">
    <source>
        <dbReference type="Pfam" id="PF13581"/>
    </source>
</evidence>
<gene>
    <name evidence="3" type="ORF">GCM10011363_37380</name>
</gene>
<dbReference type="EMBL" id="BMFC01000013">
    <property type="protein sequence ID" value="GGC17382.1"/>
    <property type="molecule type" value="Genomic_DNA"/>
</dbReference>
<sequence length="148" mass="16222">MPPARPERSCLLALCVPALDGLTPDLLQQVDHTLAQCDAASLRDDVQIVLAEAINNIVEHAYAGPDFGAVALRVTLTKTSLCLHLTDWGHPFRDNANPDGQVPDPQDRSEGGYGWFLIRALASRTRYTRKAGRNRLCLLFRIPGTHPG</sequence>
<keyword evidence="4" id="KW-1185">Reference proteome</keyword>
<dbReference type="SUPFAM" id="SSF55874">
    <property type="entry name" value="ATPase domain of HSP90 chaperone/DNA topoisomerase II/histidine kinase"/>
    <property type="match status" value="1"/>
</dbReference>